<protein>
    <recommendedName>
        <fullName evidence="2">protein phosphatase methylesterase-1</fullName>
        <ecNumber evidence="2">3.1.1.89</ecNumber>
    </recommendedName>
</protein>
<keyword evidence="4" id="KW-0378">Hydrolase</keyword>
<dbReference type="Gene3D" id="3.40.50.1820">
    <property type="entry name" value="alpha/beta hydrolase"/>
    <property type="match status" value="1"/>
</dbReference>
<accession>A0A7J7IPL9</accession>
<evidence type="ECO:0000313" key="8">
    <source>
        <dbReference type="EMBL" id="KAF6004968.1"/>
    </source>
</evidence>
<dbReference type="GO" id="GO:0051723">
    <property type="term" value="F:protein methylesterase activity"/>
    <property type="evidence" value="ECO:0007669"/>
    <property type="project" value="UniProtKB-EC"/>
</dbReference>
<dbReference type="Proteomes" id="UP000530660">
    <property type="component" value="Unassembled WGS sequence"/>
</dbReference>
<dbReference type="PANTHER" id="PTHR14189:SF0">
    <property type="entry name" value="PROTEIN PHOSPHATASE METHYLESTERASE 1"/>
    <property type="match status" value="1"/>
</dbReference>
<dbReference type="OrthoDB" id="194865at2759"/>
<dbReference type="PANTHER" id="PTHR14189">
    <property type="entry name" value="PROTEIN PHOSPHATASE METHYLESTERASE-1 RELATED"/>
    <property type="match status" value="1"/>
</dbReference>
<dbReference type="EMBL" id="VWRR01000002">
    <property type="protein sequence ID" value="KAF6004968.1"/>
    <property type="molecule type" value="Genomic_DNA"/>
</dbReference>
<evidence type="ECO:0000256" key="2">
    <source>
        <dbReference type="ARBA" id="ARBA00013111"/>
    </source>
</evidence>
<comment type="similarity">
    <text evidence="1">Belongs to the AB hydrolase superfamily.</text>
</comment>
<comment type="catalytic activity">
    <reaction evidence="5">
        <text>[phosphatase 2A protein]-C-terminal L-leucine methyl ester + H2O = [phosphatase 2A protein]-C-terminal L-leucine + methanol + H(+)</text>
        <dbReference type="Rhea" id="RHEA:48548"/>
        <dbReference type="Rhea" id="RHEA-COMP:12134"/>
        <dbReference type="Rhea" id="RHEA-COMP:12135"/>
        <dbReference type="ChEBI" id="CHEBI:15377"/>
        <dbReference type="ChEBI" id="CHEBI:15378"/>
        <dbReference type="ChEBI" id="CHEBI:17790"/>
        <dbReference type="ChEBI" id="CHEBI:90516"/>
        <dbReference type="ChEBI" id="CHEBI:90517"/>
        <dbReference type="EC" id="3.1.1.89"/>
    </reaction>
</comment>
<evidence type="ECO:0000256" key="3">
    <source>
        <dbReference type="ARBA" id="ARBA00022487"/>
    </source>
</evidence>
<feature type="domain" description="AB hydrolase-1" evidence="7">
    <location>
        <begin position="144"/>
        <end position="403"/>
    </location>
</feature>
<evidence type="ECO:0000256" key="1">
    <source>
        <dbReference type="ARBA" id="ARBA00008645"/>
    </source>
</evidence>
<gene>
    <name evidence="8" type="primary">PPME1</name>
    <name evidence="8" type="ORF">F1559_004610</name>
</gene>
<evidence type="ECO:0000256" key="5">
    <source>
        <dbReference type="ARBA" id="ARBA00049203"/>
    </source>
</evidence>
<name>A0A7J7IPL9_9RHOD</name>
<dbReference type="PRINTS" id="PR00412">
    <property type="entry name" value="EPOXHYDRLASE"/>
</dbReference>
<evidence type="ECO:0000313" key="9">
    <source>
        <dbReference type="Proteomes" id="UP000530660"/>
    </source>
</evidence>
<proteinExistence type="inferred from homology"/>
<evidence type="ECO:0000256" key="6">
    <source>
        <dbReference type="SAM" id="MobiDB-lite"/>
    </source>
</evidence>
<dbReference type="AlphaFoldDB" id="A0A7J7IPL9"/>
<dbReference type="InterPro" id="IPR000073">
    <property type="entry name" value="AB_hydrolase_1"/>
</dbReference>
<comment type="caution">
    <text evidence="8">The sequence shown here is derived from an EMBL/GenBank/DDBJ whole genome shotgun (WGS) entry which is preliminary data.</text>
</comment>
<dbReference type="Pfam" id="PF12697">
    <property type="entry name" value="Abhydrolase_6"/>
    <property type="match status" value="1"/>
</dbReference>
<keyword evidence="3" id="KW-0719">Serine esterase</keyword>
<evidence type="ECO:0000259" key="7">
    <source>
        <dbReference type="Pfam" id="PF12697"/>
    </source>
</evidence>
<feature type="region of interest" description="Disordered" evidence="6">
    <location>
        <begin position="1"/>
        <end position="78"/>
    </location>
</feature>
<sequence>MRGLSPVLESSETGSRTESPSQGRGSAPSNEECQLPVSEDEEGQETDESRRGSATPPPVAATSGAAAALPPPDSSRVERRTQALGLFERALRAPTRTSDTVASLPQTDYSPLPWQEFFQEKRFVGPGFCVYISGTLTDASIPTLVLLHGGGHSALSWAALVHYLRKRIPASSLSVIAFDARGHGETHDVQPETDLSAETQVQDAMAVLNALFGGTQHIPPLVLVGHSMGGAIAVHLAASGLIPKLSGLMVIDVVETSALQALPYMQSFLASRRKEFATVEDAIAYVVHGGHVRNLMSARCSVPPQLVAVDQQVSPVAGAEQSKVQRFRWRTELEHTEVHWRDWFTGMSRRFISVPAPKVLVLAGHDHLDRELMVAQMQGRFQVVILPQAGHSVHEDLPEEVANTVAEFLRRYRLVKGAEEDPVLQAKLRHPAP</sequence>
<dbReference type="InterPro" id="IPR000639">
    <property type="entry name" value="Epox_hydrolase-like"/>
</dbReference>
<evidence type="ECO:0000256" key="4">
    <source>
        <dbReference type="ARBA" id="ARBA00022801"/>
    </source>
</evidence>
<dbReference type="InterPro" id="IPR029058">
    <property type="entry name" value="AB_hydrolase_fold"/>
</dbReference>
<reference evidence="8 9" key="1">
    <citation type="journal article" date="2020" name="J. Phycol.">
        <title>Comparative genome analysis reveals Cyanidiococcus gen. nov., a new extremophilic red algal genus sister to Cyanidioschyzon (Cyanidioschyzonaceae, Rhodophyta).</title>
        <authorList>
            <person name="Liu S.-L."/>
            <person name="Chiang Y.-R."/>
            <person name="Yoon H.S."/>
            <person name="Fu H.-Y."/>
        </authorList>
    </citation>
    <scope>NUCLEOTIDE SEQUENCE [LARGE SCALE GENOMIC DNA]</scope>
    <source>
        <strain evidence="8 9">THAL066</strain>
    </source>
</reference>
<dbReference type="InterPro" id="IPR016812">
    <property type="entry name" value="PPase_methylesterase_euk"/>
</dbReference>
<dbReference type="EC" id="3.1.1.89" evidence="2"/>
<feature type="compositionally biased region" description="Polar residues" evidence="6">
    <location>
        <begin position="8"/>
        <end position="32"/>
    </location>
</feature>
<keyword evidence="9" id="KW-1185">Reference proteome</keyword>
<dbReference type="SUPFAM" id="SSF53474">
    <property type="entry name" value="alpha/beta-Hydrolases"/>
    <property type="match status" value="1"/>
</dbReference>
<organism evidence="8 9">
    <name type="scientific">Cyanidiococcus yangmingshanensis</name>
    <dbReference type="NCBI Taxonomy" id="2690220"/>
    <lineage>
        <taxon>Eukaryota</taxon>
        <taxon>Rhodophyta</taxon>
        <taxon>Bangiophyceae</taxon>
        <taxon>Cyanidiales</taxon>
        <taxon>Cyanidiaceae</taxon>
        <taxon>Cyanidiococcus</taxon>
    </lineage>
</organism>